<dbReference type="AlphaFoldDB" id="D3UG45"/>
<keyword evidence="10" id="KW-1006">Bacterial flagellum protein export</keyword>
<accession>D3UG45</accession>
<evidence type="ECO:0000256" key="1">
    <source>
        <dbReference type="ARBA" id="ARBA00004413"/>
    </source>
</evidence>
<evidence type="ECO:0000313" key="13">
    <source>
        <dbReference type="Proteomes" id="UP000001522"/>
    </source>
</evidence>
<keyword evidence="4" id="KW-0813">Transport</keyword>
<dbReference type="KEGG" id="hms:HMU02040"/>
<name>D3UG45_HELM1</name>
<dbReference type="GO" id="GO:0071973">
    <property type="term" value="P:bacterial-type flagellum-dependent cell motility"/>
    <property type="evidence" value="ECO:0007669"/>
    <property type="project" value="InterPro"/>
</dbReference>
<comment type="subcellular location">
    <subcellularLocation>
        <location evidence="1">Cell membrane</location>
        <topology evidence="1">Peripheral membrane protein</topology>
        <orientation evidence="1">Cytoplasmic side</orientation>
    </subcellularLocation>
</comment>
<keyword evidence="8" id="KW-0653">Protein transport</keyword>
<dbReference type="InterPro" id="IPR053716">
    <property type="entry name" value="Flag_assembly_chemotaxis_eff"/>
</dbReference>
<proteinExistence type="inferred from homology"/>
<keyword evidence="6" id="KW-0145">Chemotaxis</keyword>
<dbReference type="GO" id="GO:0015031">
    <property type="term" value="P:protein transport"/>
    <property type="evidence" value="ECO:0007669"/>
    <property type="project" value="UniProtKB-KW"/>
</dbReference>
<feature type="coiled-coil region" evidence="11">
    <location>
        <begin position="72"/>
        <end position="99"/>
    </location>
</feature>
<gene>
    <name evidence="12" type="ordered locus">HMU02040</name>
</gene>
<evidence type="ECO:0000256" key="4">
    <source>
        <dbReference type="ARBA" id="ARBA00022448"/>
    </source>
</evidence>
<keyword evidence="7" id="KW-1005">Bacterial flagellum biogenesis</keyword>
<keyword evidence="5" id="KW-1003">Cell membrane</keyword>
<dbReference type="STRING" id="679897.HMU02040"/>
<dbReference type="GO" id="GO:0005886">
    <property type="term" value="C:plasma membrane"/>
    <property type="evidence" value="ECO:0007669"/>
    <property type="project" value="UniProtKB-SubCell"/>
</dbReference>
<evidence type="ECO:0000256" key="7">
    <source>
        <dbReference type="ARBA" id="ARBA00022795"/>
    </source>
</evidence>
<evidence type="ECO:0000256" key="11">
    <source>
        <dbReference type="SAM" id="Coils"/>
    </source>
</evidence>
<organism evidence="12 13">
    <name type="scientific">Helicobacter mustelae (strain ATCC 43772 / CCUG 25715 / CIP 103759 / LMG 18044 / NCTC 12198 / R85-136P)</name>
    <name type="common">Campylobacter mustelae</name>
    <dbReference type="NCBI Taxonomy" id="679897"/>
    <lineage>
        <taxon>Bacteria</taxon>
        <taxon>Pseudomonadati</taxon>
        <taxon>Campylobacterota</taxon>
        <taxon>Epsilonproteobacteria</taxon>
        <taxon>Campylobacterales</taxon>
        <taxon>Helicobacteraceae</taxon>
        <taxon>Helicobacter</taxon>
    </lineage>
</organism>
<protein>
    <recommendedName>
        <fullName evidence="3">Flagellar FliJ protein</fullName>
    </recommendedName>
</protein>
<dbReference type="GO" id="GO:0044781">
    <property type="term" value="P:bacterial-type flagellum organization"/>
    <property type="evidence" value="ECO:0007669"/>
    <property type="project" value="UniProtKB-KW"/>
</dbReference>
<dbReference type="GO" id="GO:0006935">
    <property type="term" value="P:chemotaxis"/>
    <property type="evidence" value="ECO:0007669"/>
    <property type="project" value="UniProtKB-KW"/>
</dbReference>
<dbReference type="Gene3D" id="1.10.287.1700">
    <property type="match status" value="1"/>
</dbReference>
<sequence length="139" mass="16182">MKTSFSPILKAKKSELEKQEIVIAKIAQKISQKFEQISLLQAEMHAFLAPSTGTIQDFKILQEGRGSFLFQIDSLHQEISLLKSQKKEAQRVYQHLYREVEKIQYIHSNILKKMITKIKKNEEKNLDEIAAILFHAKEK</sequence>
<keyword evidence="9" id="KW-0472">Membrane</keyword>
<dbReference type="RefSeq" id="WP_013022561.1">
    <property type="nucleotide sequence ID" value="NC_013949.1"/>
</dbReference>
<dbReference type="InterPro" id="IPR012823">
    <property type="entry name" value="Flagell_FliJ"/>
</dbReference>
<evidence type="ECO:0000256" key="9">
    <source>
        <dbReference type="ARBA" id="ARBA00023136"/>
    </source>
</evidence>
<evidence type="ECO:0000256" key="5">
    <source>
        <dbReference type="ARBA" id="ARBA00022475"/>
    </source>
</evidence>
<dbReference type="Pfam" id="PF02050">
    <property type="entry name" value="FliJ"/>
    <property type="match status" value="1"/>
</dbReference>
<dbReference type="GO" id="GO:0009288">
    <property type="term" value="C:bacterial-type flagellum"/>
    <property type="evidence" value="ECO:0007669"/>
    <property type="project" value="InterPro"/>
</dbReference>
<evidence type="ECO:0000313" key="12">
    <source>
        <dbReference type="EMBL" id="CBG39466.1"/>
    </source>
</evidence>
<evidence type="ECO:0000256" key="10">
    <source>
        <dbReference type="ARBA" id="ARBA00023225"/>
    </source>
</evidence>
<evidence type="ECO:0000256" key="8">
    <source>
        <dbReference type="ARBA" id="ARBA00022927"/>
    </source>
</evidence>
<comment type="similarity">
    <text evidence="2">Belongs to the FliJ family.</text>
</comment>
<keyword evidence="11" id="KW-0175">Coiled coil</keyword>
<evidence type="ECO:0000256" key="6">
    <source>
        <dbReference type="ARBA" id="ARBA00022500"/>
    </source>
</evidence>
<dbReference type="Proteomes" id="UP000001522">
    <property type="component" value="Chromosome"/>
</dbReference>
<keyword evidence="13" id="KW-1185">Reference proteome</keyword>
<evidence type="ECO:0000256" key="2">
    <source>
        <dbReference type="ARBA" id="ARBA00010004"/>
    </source>
</evidence>
<evidence type="ECO:0000256" key="3">
    <source>
        <dbReference type="ARBA" id="ARBA00020392"/>
    </source>
</evidence>
<dbReference type="HOGENOM" id="CLU_147930_0_0_7"/>
<reference evidence="12 13" key="1">
    <citation type="journal article" date="2010" name="BMC Genomics">
        <title>Comparative genomics and proteomics of Helicobacter mustelae, an ulcerogenic and carcinogenic gastric pathogen.</title>
        <authorList>
            <person name="O'Toole P.W."/>
            <person name="Snelling W.J."/>
            <person name="Canchaya C."/>
            <person name="Forde B.M."/>
            <person name="Hardie K.R."/>
            <person name="Josenhans C."/>
            <person name="Graham R.L.J."/>
            <person name="McMullan G."/>
            <person name="Parkhill J."/>
            <person name="Belda E."/>
            <person name="Bentley S.D."/>
        </authorList>
    </citation>
    <scope>NUCLEOTIDE SEQUENCE [LARGE SCALE GENOMIC DNA]</scope>
    <source>
        <strain evidence="13">ATCC 43772 / LMG 18044 / NCTC 12198 / 12198</strain>
    </source>
</reference>
<dbReference type="EMBL" id="FN555004">
    <property type="protein sequence ID" value="CBG39466.1"/>
    <property type="molecule type" value="Genomic_DNA"/>
</dbReference>